<name>A0ABP9HQC4_9ACTN</name>
<dbReference type="PROSITE" id="PS51257">
    <property type="entry name" value="PROKAR_LIPOPROTEIN"/>
    <property type="match status" value="1"/>
</dbReference>
<dbReference type="InterPro" id="IPR028081">
    <property type="entry name" value="Leu-bd"/>
</dbReference>
<accession>A0ABP9HQC4</accession>
<feature type="domain" description="Leucine-binding protein" evidence="3">
    <location>
        <begin position="2"/>
        <end position="339"/>
    </location>
</feature>
<dbReference type="Pfam" id="PF13458">
    <property type="entry name" value="Peripla_BP_6"/>
    <property type="match status" value="1"/>
</dbReference>
<evidence type="ECO:0000313" key="5">
    <source>
        <dbReference type="Proteomes" id="UP001501195"/>
    </source>
</evidence>
<evidence type="ECO:0000259" key="3">
    <source>
        <dbReference type="Pfam" id="PF13458"/>
    </source>
</evidence>
<comment type="caution">
    <text evidence="4">The sequence shown here is derived from an EMBL/GenBank/DDBJ whole genome shotgun (WGS) entry which is preliminary data.</text>
</comment>
<dbReference type="CDD" id="cd06358">
    <property type="entry name" value="PBP1_NHase"/>
    <property type="match status" value="1"/>
</dbReference>
<reference evidence="5" key="1">
    <citation type="journal article" date="2019" name="Int. J. Syst. Evol. Microbiol.">
        <title>The Global Catalogue of Microorganisms (GCM) 10K type strain sequencing project: providing services to taxonomists for standard genome sequencing and annotation.</title>
        <authorList>
            <consortium name="The Broad Institute Genomics Platform"/>
            <consortium name="The Broad Institute Genome Sequencing Center for Infectious Disease"/>
            <person name="Wu L."/>
            <person name="Ma J."/>
        </authorList>
    </citation>
    <scope>NUCLEOTIDE SEQUENCE [LARGE SCALE GENOMIC DNA]</scope>
    <source>
        <strain evidence="5">JCM 18126</strain>
    </source>
</reference>
<keyword evidence="2" id="KW-0732">Signal</keyword>
<proteinExistence type="inferred from homology"/>
<protein>
    <submittedName>
        <fullName evidence="4">Substrate-binding domain-containing protein</fullName>
    </submittedName>
</protein>
<keyword evidence="5" id="KW-1185">Reference proteome</keyword>
<evidence type="ECO:0000256" key="2">
    <source>
        <dbReference type="ARBA" id="ARBA00022729"/>
    </source>
</evidence>
<dbReference type="PANTHER" id="PTHR47628:SF1">
    <property type="entry name" value="ALIPHATIC AMIDASE EXPRESSION-REGULATING PROTEIN"/>
    <property type="match status" value="1"/>
</dbReference>
<sequence>MALVVPRQGPAGMFALSCRAAALLAATEIDRAGGVGGRPVELVDVDGGAEPAAVARQVALLVRAGAVDAVLGWHLSSVRQALAPVVAGRVPYVYATAYEGGERHSGVLCSGELPGEQVVAALAWLRAQTGVRRWFLVGNDYVWPRTTARRTAAALRRVGVAVVGSRYLPLGCPDDAVWPGVLEAVVRSGAEGVLMLLVGSDGVRFNREFAAAGLDGALLRFSPFMDETMLLASGPGATRGLFASAGWFASLASASALQFTRDFATAFDLLAAAAPAGPGAPSPGTMAESTYAGLHLLAALGRGGVPSVADVQRARAGWAWDSPHGTVDLRGGGAGHPVHVAVADGVGFDVLARVGRGR</sequence>
<dbReference type="SUPFAM" id="SSF53822">
    <property type="entry name" value="Periplasmic binding protein-like I"/>
    <property type="match status" value="1"/>
</dbReference>
<dbReference type="Proteomes" id="UP001501195">
    <property type="component" value="Unassembled WGS sequence"/>
</dbReference>
<dbReference type="Gene3D" id="3.40.50.2300">
    <property type="match status" value="2"/>
</dbReference>
<dbReference type="PANTHER" id="PTHR47628">
    <property type="match status" value="1"/>
</dbReference>
<comment type="similarity">
    <text evidence="1">Belongs to the leucine-binding protein family.</text>
</comment>
<gene>
    <name evidence="4" type="ORF">GCM10023225_16310</name>
</gene>
<organism evidence="4 5">
    <name type="scientific">Kineococcus glutinatus</name>
    <dbReference type="NCBI Taxonomy" id="1070872"/>
    <lineage>
        <taxon>Bacteria</taxon>
        <taxon>Bacillati</taxon>
        <taxon>Actinomycetota</taxon>
        <taxon>Actinomycetes</taxon>
        <taxon>Kineosporiales</taxon>
        <taxon>Kineosporiaceae</taxon>
        <taxon>Kineococcus</taxon>
    </lineage>
</organism>
<dbReference type="EMBL" id="BAABIL010000211">
    <property type="protein sequence ID" value="GAA4975982.1"/>
    <property type="molecule type" value="Genomic_DNA"/>
</dbReference>
<evidence type="ECO:0000313" key="4">
    <source>
        <dbReference type="EMBL" id="GAA4975982.1"/>
    </source>
</evidence>
<evidence type="ECO:0000256" key="1">
    <source>
        <dbReference type="ARBA" id="ARBA00010062"/>
    </source>
</evidence>
<dbReference type="InterPro" id="IPR028082">
    <property type="entry name" value="Peripla_BP_I"/>
</dbReference>